<dbReference type="Proteomes" id="UP001215598">
    <property type="component" value="Unassembled WGS sequence"/>
</dbReference>
<dbReference type="GO" id="GO:0019901">
    <property type="term" value="F:protein kinase binding"/>
    <property type="evidence" value="ECO:0007669"/>
    <property type="project" value="InterPro"/>
</dbReference>
<evidence type="ECO:0000313" key="3">
    <source>
        <dbReference type="EMBL" id="KAJ7713388.1"/>
    </source>
</evidence>
<dbReference type="AlphaFoldDB" id="A0AAD7H6T5"/>
<proteinExistence type="predicted"/>
<organism evidence="3 4">
    <name type="scientific">Mycena metata</name>
    <dbReference type="NCBI Taxonomy" id="1033252"/>
    <lineage>
        <taxon>Eukaryota</taxon>
        <taxon>Fungi</taxon>
        <taxon>Dikarya</taxon>
        <taxon>Basidiomycota</taxon>
        <taxon>Agaricomycotina</taxon>
        <taxon>Agaricomycetes</taxon>
        <taxon>Agaricomycetidae</taxon>
        <taxon>Agaricales</taxon>
        <taxon>Marasmiineae</taxon>
        <taxon>Mycenaceae</taxon>
        <taxon>Mycena</taxon>
    </lineage>
</organism>
<name>A0AAD7H6T5_9AGAR</name>
<reference evidence="3" key="1">
    <citation type="submission" date="2023-03" db="EMBL/GenBank/DDBJ databases">
        <title>Massive genome expansion in bonnet fungi (Mycena s.s.) driven by repeated elements and novel gene families across ecological guilds.</title>
        <authorList>
            <consortium name="Lawrence Berkeley National Laboratory"/>
            <person name="Harder C.B."/>
            <person name="Miyauchi S."/>
            <person name="Viragh M."/>
            <person name="Kuo A."/>
            <person name="Thoen E."/>
            <person name="Andreopoulos B."/>
            <person name="Lu D."/>
            <person name="Skrede I."/>
            <person name="Drula E."/>
            <person name="Henrissat B."/>
            <person name="Morin E."/>
            <person name="Kohler A."/>
            <person name="Barry K."/>
            <person name="LaButti K."/>
            <person name="Morin E."/>
            <person name="Salamov A."/>
            <person name="Lipzen A."/>
            <person name="Mereny Z."/>
            <person name="Hegedus B."/>
            <person name="Baldrian P."/>
            <person name="Stursova M."/>
            <person name="Weitz H."/>
            <person name="Taylor A."/>
            <person name="Grigoriev I.V."/>
            <person name="Nagy L.G."/>
            <person name="Martin F."/>
            <person name="Kauserud H."/>
        </authorList>
    </citation>
    <scope>NUCLEOTIDE SEQUENCE</scope>
    <source>
        <strain evidence="3">CBHHK182m</strain>
    </source>
</reference>
<comment type="caution">
    <text evidence="3">The sequence shown here is derived from an EMBL/GenBank/DDBJ whole genome shotgun (WGS) entry which is preliminary data.</text>
</comment>
<protein>
    <recommendedName>
        <fullName evidence="2">Cyclin N-terminal domain-containing protein</fullName>
    </recommendedName>
</protein>
<dbReference type="InterPro" id="IPR013922">
    <property type="entry name" value="Cyclin_PHO80-like"/>
</dbReference>
<feature type="region of interest" description="Disordered" evidence="1">
    <location>
        <begin position="237"/>
        <end position="281"/>
    </location>
</feature>
<dbReference type="Gene3D" id="1.10.472.10">
    <property type="entry name" value="Cyclin-like"/>
    <property type="match status" value="1"/>
</dbReference>
<gene>
    <name evidence="3" type="ORF">B0H16DRAFT_543973</name>
</gene>
<accession>A0AAD7H6T5</accession>
<dbReference type="GO" id="GO:0000307">
    <property type="term" value="C:cyclin-dependent protein kinase holoenzyme complex"/>
    <property type="evidence" value="ECO:0007669"/>
    <property type="project" value="TreeGrafter"/>
</dbReference>
<evidence type="ECO:0000259" key="2">
    <source>
        <dbReference type="Pfam" id="PF00134"/>
    </source>
</evidence>
<evidence type="ECO:0000313" key="4">
    <source>
        <dbReference type="Proteomes" id="UP001215598"/>
    </source>
</evidence>
<evidence type="ECO:0000256" key="1">
    <source>
        <dbReference type="SAM" id="MobiDB-lite"/>
    </source>
</evidence>
<dbReference type="GO" id="GO:0005634">
    <property type="term" value="C:nucleus"/>
    <property type="evidence" value="ECO:0007669"/>
    <property type="project" value="TreeGrafter"/>
</dbReference>
<feature type="compositionally biased region" description="Polar residues" evidence="1">
    <location>
        <begin position="238"/>
        <end position="252"/>
    </location>
</feature>
<dbReference type="SUPFAM" id="SSF47954">
    <property type="entry name" value="Cyclin-like"/>
    <property type="match status" value="1"/>
</dbReference>
<feature type="compositionally biased region" description="Low complexity" evidence="1">
    <location>
        <begin position="253"/>
        <end position="267"/>
    </location>
</feature>
<feature type="domain" description="Cyclin N-terminal" evidence="2">
    <location>
        <begin position="66"/>
        <end position="156"/>
    </location>
</feature>
<dbReference type="GO" id="GO:0016538">
    <property type="term" value="F:cyclin-dependent protein serine/threonine kinase regulator activity"/>
    <property type="evidence" value="ECO:0007669"/>
    <property type="project" value="TreeGrafter"/>
</dbReference>
<dbReference type="InterPro" id="IPR036915">
    <property type="entry name" value="Cyclin-like_sf"/>
</dbReference>
<dbReference type="InterPro" id="IPR006671">
    <property type="entry name" value="Cyclin_N"/>
</dbReference>
<dbReference type="PANTHER" id="PTHR15615">
    <property type="match status" value="1"/>
</dbReference>
<dbReference type="EMBL" id="JARKIB010000344">
    <property type="protein sequence ID" value="KAJ7713388.1"/>
    <property type="molecule type" value="Genomic_DNA"/>
</dbReference>
<keyword evidence="4" id="KW-1185">Reference proteome</keyword>
<sequence>MSVSAHNSEAVSFSSVPPSPMLMQLLHLEIDRHVIDYIVHCVSETVDQGLGRTGTPSSYNAPFTSFVSTVLARSHENIATVLTSLCYISRVRSKLCIPSNEYALERVFLGALIVASKYTCDRTLKNVHWAACTGVFSTYDIGKIEREFLVVVDWELGVSEADLLAHYAGLISPTSSSTASSAPTLQTCHRSHVHAPAPKTAPQPKPPQIVHSALTHSHHASPLSGFVFVPQLDPSGVHSPSSEMSMSPRTPCSISPSHSDSSSLASSQAPRQHPFSPRACMCTPDVSRSGIDVVQADVDVDSDLGSGLEHAPWVWVRDSG</sequence>
<feature type="compositionally biased region" description="Low complexity" evidence="1">
    <location>
        <begin position="175"/>
        <end position="184"/>
    </location>
</feature>
<dbReference type="PANTHER" id="PTHR15615:SF10">
    <property type="entry name" value="PHO85 CYCLIN-2-RELATED"/>
    <property type="match status" value="1"/>
</dbReference>
<feature type="region of interest" description="Disordered" evidence="1">
    <location>
        <begin position="175"/>
        <end position="209"/>
    </location>
</feature>
<dbReference type="CDD" id="cd20557">
    <property type="entry name" value="CYCLIN_ScPCL1-like"/>
    <property type="match status" value="1"/>
</dbReference>
<dbReference type="Pfam" id="PF00134">
    <property type="entry name" value="Cyclin_N"/>
    <property type="match status" value="1"/>
</dbReference>